<dbReference type="HAMAP" id="MF_00118_B">
    <property type="entry name" value="EF_Tu_B"/>
    <property type="match status" value="1"/>
</dbReference>
<comment type="catalytic activity">
    <reaction evidence="10">
        <text>GTP + H2O = GDP + phosphate + H(+)</text>
        <dbReference type="Rhea" id="RHEA:19669"/>
        <dbReference type="ChEBI" id="CHEBI:15377"/>
        <dbReference type="ChEBI" id="CHEBI:15378"/>
        <dbReference type="ChEBI" id="CHEBI:37565"/>
        <dbReference type="ChEBI" id="CHEBI:43474"/>
        <dbReference type="ChEBI" id="CHEBI:58189"/>
        <dbReference type="EC" id="3.6.5.3"/>
    </reaction>
</comment>
<evidence type="ECO:0000256" key="6">
    <source>
        <dbReference type="ARBA" id="ARBA00022842"/>
    </source>
</evidence>
<evidence type="ECO:0000256" key="4">
    <source>
        <dbReference type="ARBA" id="ARBA00022768"/>
    </source>
</evidence>
<comment type="similarity">
    <text evidence="1 10">Belongs to the TRAFAC class translation factor GTPase superfamily. Classic translation factor GTPase family. EF-Tu/EF-1A subfamily.</text>
</comment>
<comment type="subcellular location">
    <subcellularLocation>
        <location evidence="10">Cytoplasm</location>
    </subcellularLocation>
</comment>
<dbReference type="NCBIfam" id="NF009372">
    <property type="entry name" value="PRK12735.1"/>
    <property type="match status" value="1"/>
</dbReference>
<dbReference type="InterPro" id="IPR027417">
    <property type="entry name" value="P-loop_NTPase"/>
</dbReference>
<dbReference type="PANTHER" id="PTHR43721:SF22">
    <property type="entry name" value="ELONGATION FACTOR TU, MITOCHONDRIAL"/>
    <property type="match status" value="1"/>
</dbReference>
<dbReference type="Pfam" id="PF03144">
    <property type="entry name" value="GTP_EFTU_D2"/>
    <property type="match status" value="1"/>
</dbReference>
<dbReference type="AlphaFoldDB" id="A0A5J4KF35"/>
<dbReference type="Pfam" id="PF00009">
    <property type="entry name" value="GTP_EFTU"/>
    <property type="match status" value="1"/>
</dbReference>
<evidence type="ECO:0000313" key="13">
    <source>
        <dbReference type="Proteomes" id="UP000326912"/>
    </source>
</evidence>
<accession>A0A5J4KF35</accession>
<dbReference type="PROSITE" id="PS51722">
    <property type="entry name" value="G_TR_2"/>
    <property type="match status" value="1"/>
</dbReference>
<keyword evidence="10" id="KW-0479">Metal-binding</keyword>
<proteinExistence type="inferred from homology"/>
<dbReference type="PANTHER" id="PTHR43721">
    <property type="entry name" value="ELONGATION FACTOR TU-RELATED"/>
    <property type="match status" value="1"/>
</dbReference>
<dbReference type="PROSITE" id="PS00301">
    <property type="entry name" value="G_TR_1"/>
    <property type="match status" value="1"/>
</dbReference>
<evidence type="ECO:0000313" key="12">
    <source>
        <dbReference type="EMBL" id="GER87984.1"/>
    </source>
</evidence>
<dbReference type="Pfam" id="PF03143">
    <property type="entry name" value="GTP_EFTU_D3"/>
    <property type="match status" value="1"/>
</dbReference>
<evidence type="ECO:0000259" key="11">
    <source>
        <dbReference type="PROSITE" id="PS51722"/>
    </source>
</evidence>
<keyword evidence="8 10" id="KW-0342">GTP-binding</keyword>
<feature type="binding site" evidence="10">
    <location>
        <begin position="136"/>
        <end position="139"/>
    </location>
    <ligand>
        <name>GTP</name>
        <dbReference type="ChEBI" id="CHEBI:37565"/>
    </ligand>
</feature>
<dbReference type="NCBIfam" id="TIGR00231">
    <property type="entry name" value="small_GTP"/>
    <property type="match status" value="1"/>
</dbReference>
<dbReference type="GO" id="GO:0005525">
    <property type="term" value="F:GTP binding"/>
    <property type="evidence" value="ECO:0007669"/>
    <property type="project" value="UniProtKB-UniRule"/>
</dbReference>
<sequence length="401" mass="44033">MAKKKFERTKPHVNIGTIGHIDHGKTTLTAAITKVLSAAQLAKYTAFDQIDKAPEERERGITISIAHLEYETEKRHYAHVDCPGHADYIKNMITGAAQMDGAILVVSAPDGPMPQTREHVLLARQVEVPAMVVFLNKVDMMEDEELLELVELEVRELLSKYQFPGDDVPVVRGSALGVLEGKGDMSRNDPAAKCIWELMDQVDEYIPTPPRATDQPFLMPVEDVFGIKGRGTVATGRIERGIVKVGDNIEIVGIQDVTRSVVVTGVEMFQKTLDSGMAGDNVGCLLRGVERADIERGQVLAKPGSIKPHKNFLAQVYVLSKEEGGRHTPFFNGYRPQFYVRTTDVTGSIKLPEGVEMVMPGDNIEMTVELIQPVAMEEGVKFAIREGGRTVGAGICTKVIN</sequence>
<feature type="binding site" evidence="10">
    <location>
        <begin position="19"/>
        <end position="26"/>
    </location>
    <ligand>
        <name>GTP</name>
        <dbReference type="ChEBI" id="CHEBI:37565"/>
    </ligand>
</feature>
<dbReference type="InterPro" id="IPR050055">
    <property type="entry name" value="EF-Tu_GTPase"/>
</dbReference>
<keyword evidence="13" id="KW-1185">Reference proteome</keyword>
<dbReference type="InterPro" id="IPR033720">
    <property type="entry name" value="EFTU_2"/>
</dbReference>
<keyword evidence="6 10" id="KW-0460">Magnesium</keyword>
<dbReference type="InterPro" id="IPR004541">
    <property type="entry name" value="Transl_elong_EFTu/EF1A_bac/org"/>
</dbReference>
<dbReference type="Gene3D" id="2.40.30.10">
    <property type="entry name" value="Translation factors"/>
    <property type="match status" value="2"/>
</dbReference>
<evidence type="ECO:0000256" key="2">
    <source>
        <dbReference type="ARBA" id="ARBA00022490"/>
    </source>
</evidence>
<dbReference type="CDD" id="cd03697">
    <property type="entry name" value="EFTU_II"/>
    <property type="match status" value="1"/>
</dbReference>
<dbReference type="InterPro" id="IPR041709">
    <property type="entry name" value="EF-Tu_GTP-bd"/>
</dbReference>
<comment type="subunit">
    <text evidence="10">Monomer.</text>
</comment>
<feature type="domain" description="Tr-type G" evidence="11">
    <location>
        <begin position="10"/>
        <end position="210"/>
    </location>
</feature>
<dbReference type="NCBIfam" id="NF009373">
    <property type="entry name" value="PRK12736.1"/>
    <property type="match status" value="1"/>
</dbReference>
<dbReference type="NCBIfam" id="NF000766">
    <property type="entry name" value="PRK00049.1"/>
    <property type="match status" value="1"/>
</dbReference>
<dbReference type="GO" id="GO:0003746">
    <property type="term" value="F:translation elongation factor activity"/>
    <property type="evidence" value="ECO:0007669"/>
    <property type="project" value="UniProtKB-UniRule"/>
</dbReference>
<dbReference type="GO" id="GO:0000287">
    <property type="term" value="F:magnesium ion binding"/>
    <property type="evidence" value="ECO:0007669"/>
    <property type="project" value="UniProtKB-UniRule"/>
</dbReference>
<evidence type="ECO:0000256" key="5">
    <source>
        <dbReference type="ARBA" id="ARBA00022801"/>
    </source>
</evidence>
<feature type="binding site" evidence="10">
    <location>
        <begin position="81"/>
        <end position="85"/>
    </location>
    <ligand>
        <name>GTP</name>
        <dbReference type="ChEBI" id="CHEBI:37565"/>
    </ligand>
</feature>
<reference evidence="12 13" key="1">
    <citation type="submission" date="2019-10" db="EMBL/GenBank/DDBJ databases">
        <title>Dictyobacter vulcani sp. nov., within the class Ktedonobacteria, isolated from soil of volcanic Mt. Zao.</title>
        <authorList>
            <person name="Zheng Y."/>
            <person name="Wang C.M."/>
            <person name="Sakai Y."/>
            <person name="Abe K."/>
            <person name="Yokota A."/>
            <person name="Yabe S."/>
        </authorList>
    </citation>
    <scope>NUCLEOTIDE SEQUENCE [LARGE SCALE GENOMIC DNA]</scope>
    <source>
        <strain evidence="12 13">W12</strain>
    </source>
</reference>
<dbReference type="NCBIfam" id="TIGR00485">
    <property type="entry name" value="EF-Tu"/>
    <property type="match status" value="1"/>
</dbReference>
<dbReference type="SUPFAM" id="SSF50465">
    <property type="entry name" value="EF-Tu/eEF-1alpha/eIF2-gamma C-terminal domain"/>
    <property type="match status" value="1"/>
</dbReference>
<evidence type="ECO:0000256" key="8">
    <source>
        <dbReference type="ARBA" id="ARBA00023134"/>
    </source>
</evidence>
<dbReference type="InterPro" id="IPR004160">
    <property type="entry name" value="Transl_elong_EFTu/EF1A_C"/>
</dbReference>
<feature type="binding site" evidence="10">
    <location>
        <position position="26"/>
    </location>
    <ligand>
        <name>Mg(2+)</name>
        <dbReference type="ChEBI" id="CHEBI:18420"/>
    </ligand>
</feature>
<dbReference type="InterPro" id="IPR005225">
    <property type="entry name" value="Small_GTP-bd"/>
</dbReference>
<dbReference type="GO" id="GO:0003924">
    <property type="term" value="F:GTPase activity"/>
    <property type="evidence" value="ECO:0007669"/>
    <property type="project" value="UniProtKB-UniRule"/>
</dbReference>
<dbReference type="EC" id="3.6.5.3" evidence="10"/>
<evidence type="ECO:0000256" key="3">
    <source>
        <dbReference type="ARBA" id="ARBA00022741"/>
    </source>
</evidence>
<protein>
    <recommendedName>
        <fullName evidence="9 10">Elongation factor Tu</fullName>
        <shortName evidence="10">EF-Tu</shortName>
        <ecNumber evidence="10">3.6.5.3</ecNumber>
    </recommendedName>
</protein>
<dbReference type="Gene3D" id="3.40.50.300">
    <property type="entry name" value="P-loop containing nucleotide triphosphate hydrolases"/>
    <property type="match status" value="1"/>
</dbReference>
<evidence type="ECO:0000256" key="9">
    <source>
        <dbReference type="ARBA" id="ARBA00029554"/>
    </source>
</evidence>
<keyword evidence="3 10" id="KW-0547">Nucleotide-binding</keyword>
<keyword evidence="7 10" id="KW-0648">Protein biosynthesis</keyword>
<dbReference type="PRINTS" id="PR00315">
    <property type="entry name" value="ELONGATNFCT"/>
</dbReference>
<gene>
    <name evidence="10" type="primary">tuf</name>
    <name evidence="12" type="ORF">KDW_21460</name>
</gene>
<evidence type="ECO:0000256" key="1">
    <source>
        <dbReference type="ARBA" id="ARBA00007249"/>
    </source>
</evidence>
<keyword evidence="2 10" id="KW-0963">Cytoplasm</keyword>
<evidence type="ECO:0000256" key="10">
    <source>
        <dbReference type="HAMAP-Rule" id="MF_00118"/>
    </source>
</evidence>
<keyword evidence="5 10" id="KW-0378">Hydrolase</keyword>
<dbReference type="CDD" id="cd01884">
    <property type="entry name" value="EF_Tu"/>
    <property type="match status" value="1"/>
</dbReference>
<dbReference type="SUPFAM" id="SSF50447">
    <property type="entry name" value="Translation proteins"/>
    <property type="match status" value="1"/>
</dbReference>
<dbReference type="SUPFAM" id="SSF52540">
    <property type="entry name" value="P-loop containing nucleoside triphosphate hydrolases"/>
    <property type="match status" value="1"/>
</dbReference>
<organism evidence="12 13">
    <name type="scientific">Dictyobacter vulcani</name>
    <dbReference type="NCBI Taxonomy" id="2607529"/>
    <lineage>
        <taxon>Bacteria</taxon>
        <taxon>Bacillati</taxon>
        <taxon>Chloroflexota</taxon>
        <taxon>Ktedonobacteria</taxon>
        <taxon>Ktedonobacterales</taxon>
        <taxon>Dictyobacteraceae</taxon>
        <taxon>Dictyobacter</taxon>
    </lineage>
</organism>
<dbReference type="EMBL" id="BKZW01000001">
    <property type="protein sequence ID" value="GER87984.1"/>
    <property type="molecule type" value="Genomic_DNA"/>
</dbReference>
<evidence type="ECO:0000256" key="7">
    <source>
        <dbReference type="ARBA" id="ARBA00022917"/>
    </source>
</evidence>
<comment type="function">
    <text evidence="10">GTP hydrolase that promotes the GTP-dependent binding of aminoacyl-tRNA to the A-site of ribosomes during protein biosynthesis.</text>
</comment>
<dbReference type="FunFam" id="3.40.50.300:FF:000003">
    <property type="entry name" value="Elongation factor Tu"/>
    <property type="match status" value="1"/>
</dbReference>
<dbReference type="CDD" id="cd03707">
    <property type="entry name" value="EFTU_III"/>
    <property type="match status" value="1"/>
</dbReference>
<dbReference type="Proteomes" id="UP000326912">
    <property type="component" value="Unassembled WGS sequence"/>
</dbReference>
<keyword evidence="4 10" id="KW-0251">Elongation factor</keyword>
<dbReference type="InterPro" id="IPR000795">
    <property type="entry name" value="T_Tr_GTP-bd_dom"/>
</dbReference>
<dbReference type="FunFam" id="2.40.30.10:FF:000001">
    <property type="entry name" value="Elongation factor Tu"/>
    <property type="match status" value="1"/>
</dbReference>
<name>A0A5J4KF35_9CHLR</name>
<dbReference type="InterPro" id="IPR009001">
    <property type="entry name" value="Transl_elong_EF1A/Init_IF2_C"/>
</dbReference>
<dbReference type="RefSeq" id="WP_151755927.1">
    <property type="nucleotide sequence ID" value="NZ_BKZW01000001.1"/>
</dbReference>
<dbReference type="InterPro" id="IPR031157">
    <property type="entry name" value="G_TR_CS"/>
</dbReference>
<dbReference type="InterPro" id="IPR004161">
    <property type="entry name" value="EFTu-like_2"/>
</dbReference>
<dbReference type="GO" id="GO:0005829">
    <property type="term" value="C:cytosol"/>
    <property type="evidence" value="ECO:0007669"/>
    <property type="project" value="TreeGrafter"/>
</dbReference>
<dbReference type="InterPro" id="IPR009000">
    <property type="entry name" value="Transl_B-barrel_sf"/>
</dbReference>
<comment type="caution">
    <text evidence="12">The sequence shown here is derived from an EMBL/GenBank/DDBJ whole genome shotgun (WGS) entry which is preliminary data.</text>
</comment>